<dbReference type="Pfam" id="PF00437">
    <property type="entry name" value="T2SSE"/>
    <property type="match status" value="1"/>
</dbReference>
<dbReference type="InterPro" id="IPR001482">
    <property type="entry name" value="T2SS/T4SS_dom"/>
</dbReference>
<keyword evidence="3" id="KW-0067">ATP-binding</keyword>
<dbReference type="Pfam" id="PF05157">
    <property type="entry name" value="MshEN"/>
    <property type="match status" value="1"/>
</dbReference>
<dbReference type="InterPro" id="IPR027417">
    <property type="entry name" value="P-loop_NTPase"/>
</dbReference>
<evidence type="ECO:0000259" key="4">
    <source>
        <dbReference type="PROSITE" id="PS00662"/>
    </source>
</evidence>
<dbReference type="SUPFAM" id="SSF160246">
    <property type="entry name" value="EspE N-terminal domain-like"/>
    <property type="match status" value="1"/>
</dbReference>
<dbReference type="CDD" id="cd01129">
    <property type="entry name" value="PulE-GspE-like"/>
    <property type="match status" value="1"/>
</dbReference>
<keyword evidence="2" id="KW-0547">Nucleotide-binding</keyword>
<dbReference type="PANTHER" id="PTHR30258:SF1">
    <property type="entry name" value="PROTEIN TRANSPORT PROTEIN HOFB HOMOLOG"/>
    <property type="match status" value="1"/>
</dbReference>
<accession>A0ABV1E1D0</accession>
<feature type="domain" description="Bacterial type II secretion system protein E" evidence="4">
    <location>
        <begin position="374"/>
        <end position="388"/>
    </location>
</feature>
<keyword evidence="6" id="KW-1185">Reference proteome</keyword>
<reference evidence="5 6" key="1">
    <citation type="submission" date="2024-03" db="EMBL/GenBank/DDBJ databases">
        <title>Human intestinal bacterial collection.</title>
        <authorList>
            <person name="Pauvert C."/>
            <person name="Hitch T.C.A."/>
            <person name="Clavel T."/>
        </authorList>
    </citation>
    <scope>NUCLEOTIDE SEQUENCE [LARGE SCALE GENOMIC DNA]</scope>
    <source>
        <strain evidence="5 6">CLA-JM-H44</strain>
    </source>
</reference>
<gene>
    <name evidence="5" type="ORF">WMO26_03195</name>
</gene>
<dbReference type="SUPFAM" id="SSF52540">
    <property type="entry name" value="P-loop containing nucleoside triphosphate hydrolases"/>
    <property type="match status" value="1"/>
</dbReference>
<proteinExistence type="inferred from homology"/>
<dbReference type="Gene3D" id="3.40.50.300">
    <property type="entry name" value="P-loop containing nucleotide triphosphate hydrolases"/>
    <property type="match status" value="1"/>
</dbReference>
<dbReference type="InterPro" id="IPR007831">
    <property type="entry name" value="T2SS_GspE_N"/>
</dbReference>
<dbReference type="PROSITE" id="PS00662">
    <property type="entry name" value="T2SP_E"/>
    <property type="match status" value="1"/>
</dbReference>
<dbReference type="RefSeq" id="WP_349218094.1">
    <property type="nucleotide sequence ID" value="NZ_JBBMFD010000003.1"/>
</dbReference>
<evidence type="ECO:0000256" key="2">
    <source>
        <dbReference type="ARBA" id="ARBA00022741"/>
    </source>
</evidence>
<evidence type="ECO:0000313" key="5">
    <source>
        <dbReference type="EMBL" id="MEQ2439828.1"/>
    </source>
</evidence>
<comment type="caution">
    <text evidence="5">The sequence shown here is derived from an EMBL/GenBank/DDBJ whole genome shotgun (WGS) entry which is preliminary data.</text>
</comment>
<evidence type="ECO:0000313" key="6">
    <source>
        <dbReference type="Proteomes" id="UP001489509"/>
    </source>
</evidence>
<dbReference type="Gene3D" id="3.30.300.160">
    <property type="entry name" value="Type II secretion system, protein E, N-terminal domain"/>
    <property type="match status" value="1"/>
</dbReference>
<dbReference type="Proteomes" id="UP001489509">
    <property type="component" value="Unassembled WGS sequence"/>
</dbReference>
<sequence>MKYTTMKLGQILVNSGVLSQQTLEKALSEQKGTTKRLGEILIENKHITERQLIDSLSHQLDIPYLDLDGVTVDETIAAIIPETMARINSLIPVRLEGNVLTVAIADPLDYNVIRNVEVYTGHMVNVVIAEKKKILDQIHQAYTSQKAFDAARELSKDAEEDELEELPEESDEPIIRFVNNMIDQAVILKASDIHIEPQEKALRIRFRIDGKLTVYMETGADLIAPVVSRIKFISNMNIAEKRVPQDGRISYKSAGKDVDLRISVLPSVFGEKVVIRITTALGLEMTKEGIGFLPENLEKFNSLIKNPHGIILVCGPTGSGKTTTLYTALREIKREDINIVTVENPVEMIIEGITQVEVNAKAGLTFAAALRSILRQDPDVVMVGEIRDPETAEIAISAAITGHLVFSTLHTFDAPSAIIRLLDMGVVPYMVSSSVAGVISQRLVRKLCPVCKEAYEAMESDRKLLGLSEGQTVTLYQPAGCEKCHFTGYQGRTAVHEVMMINHGIRHIINQSKGADEIREEALKGGMQTLEDNVRRLVLEGNTSISEYVELLSFNA</sequence>
<dbReference type="SMART" id="SM00382">
    <property type="entry name" value="AAA"/>
    <property type="match status" value="1"/>
</dbReference>
<organism evidence="5 6">
    <name type="scientific">Solibaculum intestinale</name>
    <dbReference type="NCBI Taxonomy" id="3133165"/>
    <lineage>
        <taxon>Bacteria</taxon>
        <taxon>Bacillati</taxon>
        <taxon>Bacillota</taxon>
        <taxon>Clostridia</taxon>
        <taxon>Eubacteriales</taxon>
        <taxon>Oscillospiraceae</taxon>
        <taxon>Solibaculum</taxon>
    </lineage>
</organism>
<comment type="similarity">
    <text evidence="1">Belongs to the GSP E family.</text>
</comment>
<dbReference type="Gene3D" id="3.30.450.90">
    <property type="match status" value="1"/>
</dbReference>
<dbReference type="InterPro" id="IPR003593">
    <property type="entry name" value="AAA+_ATPase"/>
</dbReference>
<dbReference type="PANTHER" id="PTHR30258">
    <property type="entry name" value="TYPE II SECRETION SYSTEM PROTEIN GSPE-RELATED"/>
    <property type="match status" value="1"/>
</dbReference>
<name>A0ABV1E1D0_9FIRM</name>
<evidence type="ECO:0000256" key="3">
    <source>
        <dbReference type="ARBA" id="ARBA00022840"/>
    </source>
</evidence>
<dbReference type="EMBL" id="JBBMFD010000003">
    <property type="protein sequence ID" value="MEQ2439828.1"/>
    <property type="molecule type" value="Genomic_DNA"/>
</dbReference>
<evidence type="ECO:0000256" key="1">
    <source>
        <dbReference type="ARBA" id="ARBA00006611"/>
    </source>
</evidence>
<dbReference type="InterPro" id="IPR037257">
    <property type="entry name" value="T2SS_E_N_sf"/>
</dbReference>
<protein>
    <submittedName>
        <fullName evidence="5">GspE/PulE family protein</fullName>
    </submittedName>
</protein>